<protein>
    <submittedName>
        <fullName evidence="2">BspA-like protein</fullName>
    </submittedName>
</protein>
<dbReference type="PANTHER" id="PTHR45661:SF3">
    <property type="entry name" value="IG-LIKE DOMAIN-CONTAINING PROTEIN"/>
    <property type="match status" value="1"/>
</dbReference>
<dbReference type="InterPro" id="IPR032675">
    <property type="entry name" value="LRR_dom_sf"/>
</dbReference>
<evidence type="ECO:0000313" key="2">
    <source>
        <dbReference type="EMBL" id="AIV03751.1"/>
    </source>
</evidence>
<reference evidence="2 3" key="1">
    <citation type="journal article" date="2014" name="PLoS ONE">
        <title>An emerging Mycoplasma associated with trichomoniasis, vaginal infection and disease.</title>
        <authorList>
            <consortium name="Vaginal Microbiome Consortium"/>
            <person name="Fettweis J.M."/>
            <person name="Serrano M.G."/>
            <person name="Huang B."/>
            <person name="Brooks J.P."/>
            <person name="Glascock A.L."/>
            <person name="Sheth N.U."/>
            <person name="Strauss J.F.III."/>
            <person name="Jefferson K.K."/>
            <person name="Buck G.A."/>
        </authorList>
    </citation>
    <scope>NUCLEOTIDE SEQUENCE [LARGE SCALE GENOMIC DNA]</scope>
    <source>
        <strain evidence="2 3">VCU_M1</strain>
    </source>
</reference>
<dbReference type="EMBL" id="CP007711">
    <property type="protein sequence ID" value="AIV03751.1"/>
    <property type="molecule type" value="Genomic_DNA"/>
</dbReference>
<dbReference type="KEGG" id="mgj:MGM1_3790"/>
<dbReference type="InterPro" id="IPR053139">
    <property type="entry name" value="Surface_bspA-like"/>
</dbReference>
<dbReference type="Proteomes" id="UP000030066">
    <property type="component" value="Chromosome"/>
</dbReference>
<feature type="transmembrane region" description="Helical" evidence="1">
    <location>
        <begin position="910"/>
        <end position="932"/>
    </location>
</feature>
<proteinExistence type="predicted"/>
<dbReference type="Pfam" id="PF13306">
    <property type="entry name" value="LRR_5"/>
    <property type="match status" value="4"/>
</dbReference>
<organism evidence="2 3">
    <name type="scientific">Candidatus Malacoplasma girerdii</name>
    <dbReference type="NCBI Taxonomy" id="1318617"/>
    <lineage>
        <taxon>Bacteria</taxon>
        <taxon>Bacillati</taxon>
        <taxon>Mycoplasmatota</taxon>
        <taxon>Mycoplasmoidales</taxon>
        <taxon>Mycoplasmoidaceae</taxon>
        <taxon>Malacoplasma</taxon>
    </lineage>
</organism>
<accession>A0A097ST33</accession>
<dbReference type="Gene3D" id="3.80.10.10">
    <property type="entry name" value="Ribonuclease Inhibitor"/>
    <property type="match status" value="5"/>
</dbReference>
<dbReference type="Gene3D" id="3.40.50.12480">
    <property type="match status" value="3"/>
</dbReference>
<dbReference type="eggNOG" id="COG5492">
    <property type="taxonomic scope" value="Bacteria"/>
</dbReference>
<dbReference type="InterPro" id="IPR026906">
    <property type="entry name" value="LRR_5"/>
</dbReference>
<keyword evidence="1" id="KW-0472">Membrane</keyword>
<dbReference type="HOGENOM" id="CLU_316580_0_0_14"/>
<keyword evidence="1" id="KW-1133">Transmembrane helix</keyword>
<dbReference type="STRING" id="1318617.MGM1_3790"/>
<name>A0A097ST33_9BACT</name>
<keyword evidence="1" id="KW-0812">Transmembrane</keyword>
<dbReference type="SUPFAM" id="SSF52058">
    <property type="entry name" value="L domain-like"/>
    <property type="match status" value="3"/>
</dbReference>
<sequence length="943" mass="101135">MVISNPHTHTHSSLIVESKATNDISWTIDDSGNISPADKTQIKGAIEIPSVWDGIPVTGIARFAFKDCTLLTNITFAEGIKLTSIAIGTFQDCSSLTNINIPSSVTSIGDDAFADCSSLKSVNFDNGSKLTSIGIHAFKNCNTLTSINIPDSVTSIGESAFDSCSALTDVTFNWNEEQLNKLQLDNSLFINYTSSQTISFHIPWGTKDQYNAKFTQDILGTNITAKWISYIQWSITDDGLISPADKGQIQGEITIPDTVNGKTVTGIANSAFDSCSALTSITIPSGVTSIDVYAFRHCSSLVSVTFAEDSQLTSTGYNAFLDCSSLTSINIPNSVTFISSYTFKGCSSLISINIPSSVTSIGESAFDSCSSLTTINFDVNSRLTNIGNYAFQKCTSLTSINIPSSVTSIGSWAFADCSSLTDVTFNWNEEQLNKLQLDNSLFINHTSSQTIIFYIPLGTKDQYKAKFTQDILGTNITANWISYIQWSITDDGFISPANKDLIKGDVTIPDTVSGKVVTGIAREAFSGCTSLTSINIPNNVTSIGGEAFRGCNSLVSVNFAESSQLTDIDNFAFSGCSSLKNITIPNSATIIRGYAFQNCSALTSIVFTKNSQLNSIGDSAFSRCSALTSINIPSGVTSIGEATFVSCGSLKNINISSSVTNIGNSAFDSCSSLTSVNFAEDSQLTDIDNFAFSGCSSLKNITIPNSVTSVGIQVFSGCSSLSSVDIPSTITSIGDNAFYGCPLTNIEFTGNQTYDWVPTAEGGNTVGGYIIQKGNDLSINKVVGCLAYGKIDIKPTSIPNNNISNWAFGGCAGITLVIVPSNVTSIGESAFEDCDKLTDVYLNWDENQIKKLQIDDYVFDSTTKKITINFHIPKGMKELYIAKTKGWFNGSAVPNWIENNPPAPSSNSNLPLILGLTFGFIILIGIGSYLGYRYYKHRKNSKK</sequence>
<dbReference type="NCBIfam" id="NF038275">
    <property type="entry name" value="Myrrnad"/>
    <property type="match status" value="3"/>
</dbReference>
<keyword evidence="3" id="KW-1185">Reference proteome</keyword>
<dbReference type="NCBIfam" id="NF033158">
    <property type="entry name" value="Myrrcad"/>
    <property type="match status" value="1"/>
</dbReference>
<evidence type="ECO:0000313" key="3">
    <source>
        <dbReference type="Proteomes" id="UP000030066"/>
    </source>
</evidence>
<evidence type="ECO:0000256" key="1">
    <source>
        <dbReference type="SAM" id="Phobius"/>
    </source>
</evidence>
<gene>
    <name evidence="2" type="ORF">MGM1_3790</name>
</gene>
<dbReference type="AlphaFoldDB" id="A0A097ST33"/>
<dbReference type="PANTHER" id="PTHR45661">
    <property type="entry name" value="SURFACE ANTIGEN"/>
    <property type="match status" value="1"/>
</dbReference>